<gene>
    <name evidence="5" type="ORF">WKI68_43920</name>
</gene>
<dbReference type="Gene3D" id="3.40.50.150">
    <property type="entry name" value="Vaccinia Virus protein VP39"/>
    <property type="match status" value="1"/>
</dbReference>
<accession>A0ABU8UEK7</accession>
<dbReference type="SUPFAM" id="SSF55811">
    <property type="entry name" value="Nudix"/>
    <property type="match status" value="1"/>
</dbReference>
<name>A0ABU8UEK7_9ACTN</name>
<feature type="region of interest" description="Disordered" evidence="3">
    <location>
        <begin position="324"/>
        <end position="388"/>
    </location>
</feature>
<dbReference type="InterPro" id="IPR000086">
    <property type="entry name" value="NUDIX_hydrolase_dom"/>
</dbReference>
<dbReference type="Proteomes" id="UP001382904">
    <property type="component" value="Unassembled WGS sequence"/>
</dbReference>
<dbReference type="InterPro" id="IPR020084">
    <property type="entry name" value="NUDIX_hydrolase_CS"/>
</dbReference>
<dbReference type="PROSITE" id="PS51462">
    <property type="entry name" value="NUDIX"/>
    <property type="match status" value="1"/>
</dbReference>
<dbReference type="CDD" id="cd02440">
    <property type="entry name" value="AdoMet_MTases"/>
    <property type="match status" value="1"/>
</dbReference>
<dbReference type="EMBL" id="JBBKAM010000004">
    <property type="protein sequence ID" value="MEJ8646336.1"/>
    <property type="molecule type" value="Genomic_DNA"/>
</dbReference>
<dbReference type="SUPFAM" id="SSF53335">
    <property type="entry name" value="S-adenosyl-L-methionine-dependent methyltransferases"/>
    <property type="match status" value="1"/>
</dbReference>
<dbReference type="PROSITE" id="PS00893">
    <property type="entry name" value="NUDIX_BOX"/>
    <property type="match status" value="1"/>
</dbReference>
<dbReference type="CDD" id="cd04678">
    <property type="entry name" value="NUDIX_MTH2_Nudt15"/>
    <property type="match status" value="1"/>
</dbReference>
<feature type="compositionally biased region" description="Low complexity" evidence="3">
    <location>
        <begin position="324"/>
        <end position="347"/>
    </location>
</feature>
<comment type="caution">
    <text evidence="5">The sequence shown here is derived from an EMBL/GenBank/DDBJ whole genome shotgun (WGS) entry which is preliminary data.</text>
</comment>
<evidence type="ECO:0000256" key="2">
    <source>
        <dbReference type="ARBA" id="ARBA00022801"/>
    </source>
</evidence>
<evidence type="ECO:0000256" key="1">
    <source>
        <dbReference type="ARBA" id="ARBA00001946"/>
    </source>
</evidence>
<dbReference type="Gene3D" id="3.90.79.10">
    <property type="entry name" value="Nucleoside Triphosphate Pyrophosphohydrolase"/>
    <property type="match status" value="1"/>
</dbReference>
<sequence length="388" mass="42032">MLRRRKGFPSTGDVERALLVEHVPAPDGGGRALDVGCVTGELAAYLASLGYSVDACDFADSAIDRARKERPGTADVRWLQLDIERDDPVELNGDGYDVITLRLMYPFLRDRSRVLHALGERLRPGGALVVITPTAEQTPEQQRDIALDEGEIRLLTACWGQAERLDADGLAGLVLRGPCHADTTAVEKRPPTGHALTGALAVVTDPAGRVLLGRSTRGMWELPGGKTSGSEDFAAAAVRELAEETGLTAAPDDAYVVTMLVDDSHGVPRLTAVVRVVAWSGTLTNREQRLFERWEFHDLHALACVGPVFTPAAQALDAIWPGSSRACRRSTPTRSPSSRRPYPANRPKPSGSAGRWPRRSSPAAGLPPRRCRMRCARYPGTGTRPRRS</sequence>
<proteinExistence type="predicted"/>
<feature type="domain" description="Nudix hydrolase" evidence="4">
    <location>
        <begin position="192"/>
        <end position="320"/>
    </location>
</feature>
<keyword evidence="2" id="KW-0378">Hydrolase</keyword>
<comment type="cofactor">
    <cofactor evidence="1">
        <name>Mg(2+)</name>
        <dbReference type="ChEBI" id="CHEBI:18420"/>
    </cofactor>
</comment>
<dbReference type="InterPro" id="IPR013217">
    <property type="entry name" value="Methyltransf_12"/>
</dbReference>
<protein>
    <submittedName>
        <fullName evidence="5">NUDIX domain-containing protein</fullName>
    </submittedName>
</protein>
<evidence type="ECO:0000313" key="6">
    <source>
        <dbReference type="Proteomes" id="UP001382904"/>
    </source>
</evidence>
<evidence type="ECO:0000259" key="4">
    <source>
        <dbReference type="PROSITE" id="PS51462"/>
    </source>
</evidence>
<organism evidence="5 6">
    <name type="scientific">Streptomyces caledonius</name>
    <dbReference type="NCBI Taxonomy" id="3134107"/>
    <lineage>
        <taxon>Bacteria</taxon>
        <taxon>Bacillati</taxon>
        <taxon>Actinomycetota</taxon>
        <taxon>Actinomycetes</taxon>
        <taxon>Kitasatosporales</taxon>
        <taxon>Streptomycetaceae</taxon>
        <taxon>Streptomyces</taxon>
    </lineage>
</organism>
<keyword evidence="6" id="KW-1185">Reference proteome</keyword>
<dbReference type="Pfam" id="PF00293">
    <property type="entry name" value="NUDIX"/>
    <property type="match status" value="1"/>
</dbReference>
<dbReference type="InterPro" id="IPR029063">
    <property type="entry name" value="SAM-dependent_MTases_sf"/>
</dbReference>
<dbReference type="Pfam" id="PF08242">
    <property type="entry name" value="Methyltransf_12"/>
    <property type="match status" value="1"/>
</dbReference>
<dbReference type="PANTHER" id="PTHR43046:SF14">
    <property type="entry name" value="MUTT_NUDIX FAMILY PROTEIN"/>
    <property type="match status" value="1"/>
</dbReference>
<evidence type="ECO:0000256" key="3">
    <source>
        <dbReference type="SAM" id="MobiDB-lite"/>
    </source>
</evidence>
<dbReference type="PANTHER" id="PTHR43046">
    <property type="entry name" value="GDP-MANNOSE MANNOSYL HYDROLASE"/>
    <property type="match status" value="1"/>
</dbReference>
<evidence type="ECO:0000313" key="5">
    <source>
        <dbReference type="EMBL" id="MEJ8646336.1"/>
    </source>
</evidence>
<dbReference type="InterPro" id="IPR015797">
    <property type="entry name" value="NUDIX_hydrolase-like_dom_sf"/>
</dbReference>
<reference evidence="5 6" key="1">
    <citation type="submission" date="2024-03" db="EMBL/GenBank/DDBJ databases">
        <title>Novel Streptomyces species of biotechnological and ecological value are a feature of Machair soil.</title>
        <authorList>
            <person name="Prole J.R."/>
            <person name="Goodfellow M."/>
            <person name="Allenby N."/>
            <person name="Ward A.C."/>
        </authorList>
    </citation>
    <scope>NUCLEOTIDE SEQUENCE [LARGE SCALE GENOMIC DNA]</scope>
    <source>
        <strain evidence="5 6">MS1.HAVA.3</strain>
    </source>
</reference>